<evidence type="ECO:0000256" key="4">
    <source>
        <dbReference type="ARBA" id="ARBA00015520"/>
    </source>
</evidence>
<dbReference type="GO" id="GO:0000463">
    <property type="term" value="P:maturation of LSU-rRNA from tricistronic rRNA transcript (SSU-rRNA, 5.8S rRNA, LSU-rRNA)"/>
    <property type="evidence" value="ECO:0007669"/>
    <property type="project" value="TreeGrafter"/>
</dbReference>
<dbReference type="GO" id="GO:0019843">
    <property type="term" value="F:rRNA binding"/>
    <property type="evidence" value="ECO:0007669"/>
    <property type="project" value="TreeGrafter"/>
</dbReference>
<dbReference type="InterPro" id="IPR035979">
    <property type="entry name" value="RBD_domain_sf"/>
</dbReference>
<organism evidence="10 11">
    <name type="scientific">Lipomyces tetrasporus</name>
    <dbReference type="NCBI Taxonomy" id="54092"/>
    <lineage>
        <taxon>Eukaryota</taxon>
        <taxon>Fungi</taxon>
        <taxon>Dikarya</taxon>
        <taxon>Ascomycota</taxon>
        <taxon>Saccharomycotina</taxon>
        <taxon>Lipomycetes</taxon>
        <taxon>Lipomycetales</taxon>
        <taxon>Lipomycetaceae</taxon>
        <taxon>Lipomyces</taxon>
    </lineage>
</organism>
<dbReference type="Pfam" id="PF00076">
    <property type="entry name" value="RRM_1"/>
    <property type="match status" value="1"/>
</dbReference>
<evidence type="ECO:0000256" key="3">
    <source>
        <dbReference type="ARBA" id="ARBA00007077"/>
    </source>
</evidence>
<accession>A0AAD7QP07</accession>
<dbReference type="InterPro" id="IPR000504">
    <property type="entry name" value="RRM_dom"/>
</dbReference>
<feature type="domain" description="RRM" evidence="9">
    <location>
        <begin position="295"/>
        <end position="372"/>
    </location>
</feature>
<evidence type="ECO:0000313" key="10">
    <source>
        <dbReference type="EMBL" id="KAJ8098716.1"/>
    </source>
</evidence>
<feature type="region of interest" description="Disordered" evidence="8">
    <location>
        <begin position="44"/>
        <end position="102"/>
    </location>
</feature>
<feature type="compositionally biased region" description="Basic residues" evidence="8">
    <location>
        <begin position="438"/>
        <end position="458"/>
    </location>
</feature>
<evidence type="ECO:0000256" key="2">
    <source>
        <dbReference type="ARBA" id="ARBA00004604"/>
    </source>
</evidence>
<gene>
    <name evidence="10" type="ORF">POJ06DRAFT_140555</name>
</gene>
<keyword evidence="6" id="KW-0539">Nucleus</keyword>
<evidence type="ECO:0000259" key="9">
    <source>
        <dbReference type="PROSITE" id="PS50102"/>
    </source>
</evidence>
<dbReference type="SMART" id="SM00360">
    <property type="entry name" value="RRM"/>
    <property type="match status" value="2"/>
</dbReference>
<comment type="similarity">
    <text evidence="3">Belongs to the RRM RBM34 family.</text>
</comment>
<evidence type="ECO:0000256" key="5">
    <source>
        <dbReference type="ARBA" id="ARBA00022884"/>
    </source>
</evidence>
<protein>
    <recommendedName>
        <fullName evidence="4">Nucleolar protein 12</fullName>
    </recommendedName>
</protein>
<feature type="compositionally biased region" description="Basic and acidic residues" evidence="8">
    <location>
        <begin position="66"/>
        <end position="80"/>
    </location>
</feature>
<evidence type="ECO:0000256" key="6">
    <source>
        <dbReference type="ARBA" id="ARBA00023242"/>
    </source>
</evidence>
<dbReference type="GeneID" id="80879673"/>
<proteinExistence type="inferred from homology"/>
<dbReference type="RefSeq" id="XP_056042166.1">
    <property type="nucleotide sequence ID" value="XM_056184507.1"/>
</dbReference>
<feature type="region of interest" description="Disordered" evidence="8">
    <location>
        <begin position="115"/>
        <end position="169"/>
    </location>
</feature>
<feature type="compositionally biased region" description="Basic and acidic residues" evidence="8">
    <location>
        <begin position="459"/>
        <end position="468"/>
    </location>
</feature>
<dbReference type="Proteomes" id="UP001217417">
    <property type="component" value="Unassembled WGS sequence"/>
</dbReference>
<evidence type="ECO:0000256" key="8">
    <source>
        <dbReference type="SAM" id="MobiDB-lite"/>
    </source>
</evidence>
<reference evidence="10" key="1">
    <citation type="submission" date="2023-03" db="EMBL/GenBank/DDBJ databases">
        <title>Near-Complete genome sequence of Lipomyces tetrasporous NRRL Y-64009, an oleaginous yeast capable of growing on lignocellulosic hydrolysates.</title>
        <authorList>
            <consortium name="Lawrence Berkeley National Laboratory"/>
            <person name="Jagtap S.S."/>
            <person name="Liu J.-J."/>
            <person name="Walukiewicz H.E."/>
            <person name="Pangilinan J."/>
            <person name="Lipzen A."/>
            <person name="Ahrendt S."/>
            <person name="Koriabine M."/>
            <person name="Cobaugh K."/>
            <person name="Salamov A."/>
            <person name="Yoshinaga Y."/>
            <person name="Ng V."/>
            <person name="Daum C."/>
            <person name="Grigoriev I.V."/>
            <person name="Slininger P.J."/>
            <person name="Dien B.S."/>
            <person name="Jin Y.-S."/>
            <person name="Rao C.V."/>
        </authorList>
    </citation>
    <scope>NUCLEOTIDE SEQUENCE</scope>
    <source>
        <strain evidence="10">NRRL Y-64009</strain>
    </source>
</reference>
<keyword evidence="11" id="KW-1185">Reference proteome</keyword>
<dbReference type="PANTHER" id="PTHR23236">
    <property type="entry name" value="EUKARYOTIC TRANSLATION INITIATION FACTOR 4B/4H"/>
    <property type="match status" value="1"/>
</dbReference>
<evidence type="ECO:0000256" key="7">
    <source>
        <dbReference type="PROSITE-ProRule" id="PRU00176"/>
    </source>
</evidence>
<feature type="domain" description="RRM" evidence="9">
    <location>
        <begin position="189"/>
        <end position="287"/>
    </location>
</feature>
<sequence>MAPLFGEFDPSKADQAVLSLFSSSDGPVTKPSRSKRVKLAAEAKAASANDEEQFSDLEGILNDPDSDAKPAPKERQNKEKSSKKRKKPHVAAADNGDDEAIAEIEDKYLQKLLDQEDAAPKNSTRSKEQKTKQVDASNADEATMGGLTDSEGSGDEEADTNDGADEKDKTKLVHDTLLHDDEEVLKARGTVFVGNLPSDAISSRTDYATLKKHFAQYGKIKSIRFRSIAFSEMLPRKVAFIKQKLHDKRHTVNAYIVYDSEDSARKSLQSNGVVLQGHHIRVDSVAHPAKQDSKRSVFIGNLDFDAEEESLWEHFGKVGAIEYVRIIRDSKTNVGKGFAYVQFKDSMYVAKALLLNDKKMGNRMLRVTRARSMRAPKERVKQPVLKSGLPKLDPDMKAQLGRAKKIVGKAERAQLSSVIEGERASQAAGTSLKAGGGGKKKGKPRIRARSTAFKRNKKQGGDKKKADA</sequence>
<feature type="region of interest" description="Disordered" evidence="8">
    <location>
        <begin position="418"/>
        <end position="468"/>
    </location>
</feature>
<evidence type="ECO:0000313" key="11">
    <source>
        <dbReference type="Proteomes" id="UP001217417"/>
    </source>
</evidence>
<dbReference type="Gene3D" id="3.30.70.330">
    <property type="match status" value="2"/>
</dbReference>
<dbReference type="SUPFAM" id="SSF54928">
    <property type="entry name" value="RNA-binding domain, RBD"/>
    <property type="match status" value="2"/>
</dbReference>
<comment type="caution">
    <text evidence="10">The sequence shown here is derived from an EMBL/GenBank/DDBJ whole genome shotgun (WGS) entry which is preliminary data.</text>
</comment>
<dbReference type="InterPro" id="IPR012677">
    <property type="entry name" value="Nucleotide-bd_a/b_plait_sf"/>
</dbReference>
<name>A0AAD7QP07_9ASCO</name>
<dbReference type="PANTHER" id="PTHR23236:SF25">
    <property type="entry name" value="RNA-BINDING PROTEIN 34"/>
    <property type="match status" value="1"/>
</dbReference>
<comment type="subcellular location">
    <subcellularLocation>
        <location evidence="2">Nucleus</location>
        <location evidence="2">Nucleolus</location>
    </subcellularLocation>
</comment>
<comment type="function">
    <text evidence="1">Involved in pre-25S rRNA processing.</text>
</comment>
<dbReference type="EMBL" id="JARPMG010000008">
    <property type="protein sequence ID" value="KAJ8098716.1"/>
    <property type="molecule type" value="Genomic_DNA"/>
</dbReference>
<keyword evidence="5 7" id="KW-0694">RNA-binding</keyword>
<evidence type="ECO:0000256" key="1">
    <source>
        <dbReference type="ARBA" id="ARBA00002475"/>
    </source>
</evidence>
<dbReference type="PROSITE" id="PS50102">
    <property type="entry name" value="RRM"/>
    <property type="match status" value="2"/>
</dbReference>
<feature type="compositionally biased region" description="Acidic residues" evidence="8">
    <location>
        <begin position="152"/>
        <end position="163"/>
    </location>
</feature>
<dbReference type="GO" id="GO:0005730">
    <property type="term" value="C:nucleolus"/>
    <property type="evidence" value="ECO:0007669"/>
    <property type="project" value="UniProtKB-SubCell"/>
</dbReference>
<dbReference type="AlphaFoldDB" id="A0AAD7QP07"/>